<dbReference type="KEGG" id="ndk:I601_1042"/>
<proteinExistence type="predicted"/>
<keyword evidence="3" id="KW-1185">Reference proteome</keyword>
<protein>
    <recommendedName>
        <fullName evidence="4">PH domain-containing protein</fullName>
    </recommendedName>
</protein>
<dbReference type="Proteomes" id="UP000077868">
    <property type="component" value="Chromosome"/>
</dbReference>
<keyword evidence="1" id="KW-1133">Transmembrane helix</keyword>
<dbReference type="STRING" id="1300347.I601_1042"/>
<feature type="transmembrane region" description="Helical" evidence="1">
    <location>
        <begin position="12"/>
        <end position="38"/>
    </location>
</feature>
<evidence type="ECO:0000313" key="3">
    <source>
        <dbReference type="Proteomes" id="UP000077868"/>
    </source>
</evidence>
<feature type="transmembrane region" description="Helical" evidence="1">
    <location>
        <begin position="92"/>
        <end position="117"/>
    </location>
</feature>
<name>A0A1A9GGX0_9ACTN</name>
<keyword evidence="1" id="KW-0812">Transmembrane</keyword>
<dbReference type="EMBL" id="CP015079">
    <property type="protein sequence ID" value="ANH37484.1"/>
    <property type="molecule type" value="Genomic_DNA"/>
</dbReference>
<keyword evidence="1" id="KW-0472">Membrane</keyword>
<feature type="transmembrane region" description="Helical" evidence="1">
    <location>
        <begin position="123"/>
        <end position="143"/>
    </location>
</feature>
<organism evidence="2 3">
    <name type="scientific">Nocardioides dokdonensis FR1436</name>
    <dbReference type="NCBI Taxonomy" id="1300347"/>
    <lineage>
        <taxon>Bacteria</taxon>
        <taxon>Bacillati</taxon>
        <taxon>Actinomycetota</taxon>
        <taxon>Actinomycetes</taxon>
        <taxon>Propionibacteriales</taxon>
        <taxon>Nocardioidaceae</taxon>
        <taxon>Nocardioides</taxon>
    </lineage>
</organism>
<gene>
    <name evidence="2" type="ORF">I601_1042</name>
</gene>
<sequence>MLGVSVPTPRPPLLRVLGTHVLVGVAVVLAGFGFLVAASDGWGVLLAVEAAALLGGCWLVLLLATLLPGTARRGRLVVRRHPDRLELPGSRLLTGLLVALLALSLLLPLTLLVSWAARGRLDGSAGAVVLSLALLPLGVPLLVQVLRGRVRVPCLVLDAEGVTSRGWRGETAVAWAELAEVRLVADPGRRLVLRATSAAGRRTTPTSVATSPGARTVGGPVVGADEVSVPVAFMGSDAALVADLLAACRTDPTRWSEL</sequence>
<evidence type="ECO:0000256" key="1">
    <source>
        <dbReference type="SAM" id="Phobius"/>
    </source>
</evidence>
<evidence type="ECO:0000313" key="2">
    <source>
        <dbReference type="EMBL" id="ANH37484.1"/>
    </source>
</evidence>
<feature type="transmembrane region" description="Helical" evidence="1">
    <location>
        <begin position="50"/>
        <end position="71"/>
    </location>
</feature>
<dbReference type="AlphaFoldDB" id="A0A1A9GGX0"/>
<accession>A0A1A9GGX0</accession>
<evidence type="ECO:0008006" key="4">
    <source>
        <dbReference type="Google" id="ProtNLM"/>
    </source>
</evidence>
<reference evidence="2 3" key="1">
    <citation type="submission" date="2016-03" db="EMBL/GenBank/DDBJ databases">
        <title>Complete genome sequence of a soil Actinobacterium, Nocardioides dokdonensis FR1436.</title>
        <authorList>
            <person name="Kwon S.-K."/>
            <person name="Kim K."/>
            <person name="Kim J.F."/>
        </authorList>
    </citation>
    <scope>NUCLEOTIDE SEQUENCE [LARGE SCALE GENOMIC DNA]</scope>
    <source>
        <strain evidence="2 3">FR1436</strain>
    </source>
</reference>
<dbReference type="PATRIC" id="fig|1300347.3.peg.1041"/>